<evidence type="ECO:0000313" key="3">
    <source>
        <dbReference type="Proteomes" id="UP000007575"/>
    </source>
</evidence>
<dbReference type="Proteomes" id="UP000007575">
    <property type="component" value="Plasmid P4"/>
</dbReference>
<dbReference type="InterPro" id="IPR003615">
    <property type="entry name" value="HNH_nuc"/>
</dbReference>
<dbReference type="Gene3D" id="3.90.75.20">
    <property type="match status" value="1"/>
</dbReference>
<dbReference type="AlphaFoldDB" id="H8H3K4"/>
<dbReference type="RefSeq" id="WP_014686911.1">
    <property type="nucleotide sequence ID" value="NC_017792.1"/>
</dbReference>
<dbReference type="KEGG" id="dgo:DGo_PD0027"/>
<gene>
    <name evidence="2" type="ordered locus">DGo_PD0027</name>
</gene>
<keyword evidence="2" id="KW-0614">Plasmid</keyword>
<organism evidence="2 3">
    <name type="scientific">Deinococcus gobiensis (strain DSM 21396 / JCM 16679 / CGMCC 1.7299 / I-0)</name>
    <dbReference type="NCBI Taxonomy" id="745776"/>
    <lineage>
        <taxon>Bacteria</taxon>
        <taxon>Thermotogati</taxon>
        <taxon>Deinococcota</taxon>
        <taxon>Deinococci</taxon>
        <taxon>Deinococcales</taxon>
        <taxon>Deinococcaceae</taxon>
        <taxon>Deinococcus</taxon>
    </lineage>
</organism>
<dbReference type="Pfam" id="PF13392">
    <property type="entry name" value="HNH_3"/>
    <property type="match status" value="1"/>
</dbReference>
<keyword evidence="3" id="KW-1185">Reference proteome</keyword>
<dbReference type="HOGENOM" id="CLU_2205743_0_0_0"/>
<dbReference type="EMBL" id="CP002195">
    <property type="protein sequence ID" value="AFD28101.1"/>
    <property type="molecule type" value="Genomic_DNA"/>
</dbReference>
<feature type="domain" description="HNH nuclease" evidence="1">
    <location>
        <begin position="20"/>
        <end position="62"/>
    </location>
</feature>
<proteinExistence type="predicted"/>
<protein>
    <recommendedName>
        <fullName evidence="1">HNH nuclease domain-containing protein</fullName>
    </recommendedName>
</protein>
<dbReference type="SUPFAM" id="SSF54060">
    <property type="entry name" value="His-Me finger endonucleases"/>
    <property type="match status" value="1"/>
</dbReference>
<dbReference type="PATRIC" id="fig|745776.4.peg.4012"/>
<sequence length="118" mass="13757">MRSRKRYAKTKDPATGRQVALHRQLMAEHLGRPLLPGEIVHHRDGDSTNNDPSNLMVLPSQRYHAHVEYHLRCEQRGMPALFPEYFPGVREVSLVREPQRGTLFEHVLLSGQPSRRRW</sequence>
<reference evidence="2 3" key="1">
    <citation type="journal article" date="2012" name="PLoS ONE">
        <title>Genome sequence and transcriptome analysis of the radioresistant bacterium Deinococcus gobiensis: insights into the extreme environmental adaptations.</title>
        <authorList>
            <person name="Yuan M."/>
            <person name="Chen M."/>
            <person name="Zhang W."/>
            <person name="Lu W."/>
            <person name="Wang J."/>
            <person name="Yang M."/>
            <person name="Zhao P."/>
            <person name="Tang R."/>
            <person name="Li X."/>
            <person name="Hao Y."/>
            <person name="Zhou Z."/>
            <person name="Zhan Y."/>
            <person name="Yu H."/>
            <person name="Teng C."/>
            <person name="Yan Y."/>
            <person name="Ping S."/>
            <person name="Wang Y."/>
            <person name="Lin M."/>
        </authorList>
    </citation>
    <scope>NUCLEOTIDE SEQUENCE [LARGE SCALE GENOMIC DNA]</scope>
    <source>
        <strain evidence="3">DSM 21396 / JCM 16679 / CGMCC 1.7299 / I-0</strain>
        <plasmid evidence="2">P4</plasmid>
    </source>
</reference>
<accession>H8H3K4</accession>
<evidence type="ECO:0000259" key="1">
    <source>
        <dbReference type="Pfam" id="PF13392"/>
    </source>
</evidence>
<name>H8H3K4_DEIGI</name>
<geneLocation type="plasmid" evidence="2 3">
    <name>P4</name>
</geneLocation>
<dbReference type="InterPro" id="IPR044925">
    <property type="entry name" value="His-Me_finger_sf"/>
</dbReference>
<evidence type="ECO:0000313" key="2">
    <source>
        <dbReference type="EMBL" id="AFD28101.1"/>
    </source>
</evidence>